<feature type="transmembrane region" description="Helical" evidence="8">
    <location>
        <begin position="256"/>
        <end position="276"/>
    </location>
</feature>
<keyword evidence="7 8" id="KW-0472">Membrane</keyword>
<evidence type="ECO:0000256" key="7">
    <source>
        <dbReference type="ARBA" id="ARBA00023136"/>
    </source>
</evidence>
<evidence type="ECO:0000313" key="10">
    <source>
        <dbReference type="Proteomes" id="UP000479756"/>
    </source>
</evidence>
<sequence>MASGPTTAAPTGGVGRASALLAAGTLVSRILGFVSLLALARAIGVSTAGSNTFSLANQLPNNIYAIVAGGLLSAVIVPQIVRAGSHDDGGERFVNRIVTLGGVVFILIAAIATACAPLLVNLYAQQSASGIRGYSQADLDLATAFAFWCLPQVLFYALYSLLGEVLNARGRFGAFTWAPVVNNVVAIAGILAFSIAFGSRGLGPVASWTPAMVATLAGTATLGVAAQAATLALFWRHTGLRYRPEFTWRGVGLGSVGKAAGWTFAMVLVTQLAGIVQTNVATLAGSTGASTSVLRYSWLIFMLPHSIVAVSIATAYFTRMSGHAHRGDLAAVRDDLSASLRTIGLIMVFASVGLIVLAYPFAAVFAHTEADVRAMGAVLIAFLLGLVPFSALFLLQRVFYALEDTRTPFVVQVFQAVLFVAGALLVSTLPSDRIAFGIALVTSVAGVLQMILAAVLVRRRLGMIGAGRIARQHLQYLLGMVPTAVVGAGTCLAMGAYTGGYGTASVGGAIVTLVVSGASMAFIYVVALGILRVDELRDLVRPVFLRLRRR</sequence>
<dbReference type="Proteomes" id="UP000479756">
    <property type="component" value="Unassembled WGS sequence"/>
</dbReference>
<dbReference type="InterPro" id="IPR051050">
    <property type="entry name" value="Lipid_II_flippase_MurJ/MviN"/>
</dbReference>
<feature type="transmembrane region" description="Helical" evidence="8">
    <location>
        <begin position="374"/>
        <end position="395"/>
    </location>
</feature>
<feature type="transmembrane region" description="Helical" evidence="8">
    <location>
        <begin position="93"/>
        <end position="124"/>
    </location>
</feature>
<dbReference type="NCBIfam" id="TIGR01695">
    <property type="entry name" value="murJ_mviN"/>
    <property type="match status" value="1"/>
</dbReference>
<keyword evidence="4" id="KW-0133">Cell shape</keyword>
<evidence type="ECO:0000256" key="8">
    <source>
        <dbReference type="SAM" id="Phobius"/>
    </source>
</evidence>
<name>A0A7C9PNY1_9MICO</name>
<organism evidence="9 10">
    <name type="scientific">Galbitalea soli</name>
    <dbReference type="NCBI Taxonomy" id="1268042"/>
    <lineage>
        <taxon>Bacteria</taxon>
        <taxon>Bacillati</taxon>
        <taxon>Actinomycetota</taxon>
        <taxon>Actinomycetes</taxon>
        <taxon>Micrococcales</taxon>
        <taxon>Microbacteriaceae</taxon>
        <taxon>Galbitalea</taxon>
    </lineage>
</organism>
<comment type="subcellular location">
    <subcellularLocation>
        <location evidence="1">Cell membrane</location>
        <topology evidence="1">Multi-pass membrane protein</topology>
    </subcellularLocation>
</comment>
<feature type="transmembrane region" description="Helical" evidence="8">
    <location>
        <begin position="296"/>
        <end position="317"/>
    </location>
</feature>
<feature type="transmembrane region" description="Helical" evidence="8">
    <location>
        <begin position="63"/>
        <end position="81"/>
    </location>
</feature>
<feature type="transmembrane region" description="Helical" evidence="8">
    <location>
        <begin position="509"/>
        <end position="531"/>
    </location>
</feature>
<dbReference type="RefSeq" id="WP_163473839.1">
    <property type="nucleotide sequence ID" value="NZ_JAAGWZ010000003.1"/>
</dbReference>
<keyword evidence="6 8" id="KW-1133">Transmembrane helix</keyword>
<dbReference type="GO" id="GO:0015648">
    <property type="term" value="F:lipid-linked peptidoglycan transporter activity"/>
    <property type="evidence" value="ECO:0007669"/>
    <property type="project" value="TreeGrafter"/>
</dbReference>
<feature type="transmembrane region" description="Helical" evidence="8">
    <location>
        <begin position="338"/>
        <end position="362"/>
    </location>
</feature>
<evidence type="ECO:0000256" key="1">
    <source>
        <dbReference type="ARBA" id="ARBA00004651"/>
    </source>
</evidence>
<dbReference type="CDD" id="cd13123">
    <property type="entry name" value="MATE_MurJ_like"/>
    <property type="match status" value="1"/>
</dbReference>
<feature type="transmembrane region" description="Helical" evidence="8">
    <location>
        <begin position="144"/>
        <end position="162"/>
    </location>
</feature>
<accession>A0A7C9PNY1</accession>
<dbReference type="PANTHER" id="PTHR47019">
    <property type="entry name" value="LIPID II FLIPPASE MURJ"/>
    <property type="match status" value="1"/>
</dbReference>
<protein>
    <submittedName>
        <fullName evidence="9">Murein biosynthesis integral membrane protein MurJ</fullName>
    </submittedName>
</protein>
<evidence type="ECO:0000256" key="3">
    <source>
        <dbReference type="ARBA" id="ARBA00022692"/>
    </source>
</evidence>
<dbReference type="PANTHER" id="PTHR47019:SF1">
    <property type="entry name" value="LIPID II FLIPPASE MURJ"/>
    <property type="match status" value="1"/>
</dbReference>
<feature type="transmembrane region" description="Helical" evidence="8">
    <location>
        <begin position="20"/>
        <end position="43"/>
    </location>
</feature>
<evidence type="ECO:0000313" key="9">
    <source>
        <dbReference type="EMBL" id="NEM91771.1"/>
    </source>
</evidence>
<evidence type="ECO:0000256" key="2">
    <source>
        <dbReference type="ARBA" id="ARBA00022475"/>
    </source>
</evidence>
<dbReference type="GO" id="GO:0009252">
    <property type="term" value="P:peptidoglycan biosynthetic process"/>
    <property type="evidence" value="ECO:0007669"/>
    <property type="project" value="UniProtKB-KW"/>
</dbReference>
<gene>
    <name evidence="9" type="primary">murJ</name>
    <name evidence="9" type="ORF">G3T37_10435</name>
</gene>
<dbReference type="PRINTS" id="PR01806">
    <property type="entry name" value="VIRFACTRMVIN"/>
</dbReference>
<proteinExistence type="predicted"/>
<dbReference type="AlphaFoldDB" id="A0A7C9PNY1"/>
<evidence type="ECO:0000256" key="5">
    <source>
        <dbReference type="ARBA" id="ARBA00022984"/>
    </source>
</evidence>
<reference evidence="9 10" key="1">
    <citation type="journal article" date="2014" name="Int. J. Syst. Evol. Microbiol.">
        <title>Description of Galbitalea soli gen. nov., sp. nov., and Frondihabitans sucicola sp. nov.</title>
        <authorList>
            <person name="Kim S.J."/>
            <person name="Lim J.M."/>
            <person name="Ahn J.H."/>
            <person name="Weon H.Y."/>
            <person name="Hamada M."/>
            <person name="Suzuki K."/>
            <person name="Ahn T.Y."/>
            <person name="Kwon S.W."/>
        </authorList>
    </citation>
    <scope>NUCLEOTIDE SEQUENCE [LARGE SCALE GENOMIC DNA]</scope>
    <source>
        <strain evidence="9 10">NBRC 108727</strain>
    </source>
</reference>
<keyword evidence="3 8" id="KW-0812">Transmembrane</keyword>
<feature type="transmembrane region" description="Helical" evidence="8">
    <location>
        <begin position="434"/>
        <end position="457"/>
    </location>
</feature>
<evidence type="ECO:0000256" key="6">
    <source>
        <dbReference type="ARBA" id="ARBA00022989"/>
    </source>
</evidence>
<feature type="transmembrane region" description="Helical" evidence="8">
    <location>
        <begin position="407"/>
        <end position="428"/>
    </location>
</feature>
<dbReference type="Pfam" id="PF03023">
    <property type="entry name" value="MurJ"/>
    <property type="match status" value="1"/>
</dbReference>
<feature type="transmembrane region" description="Helical" evidence="8">
    <location>
        <begin position="211"/>
        <end position="235"/>
    </location>
</feature>
<keyword evidence="5" id="KW-0573">Peptidoglycan synthesis</keyword>
<dbReference type="GO" id="GO:0005886">
    <property type="term" value="C:plasma membrane"/>
    <property type="evidence" value="ECO:0007669"/>
    <property type="project" value="UniProtKB-SubCell"/>
</dbReference>
<dbReference type="EMBL" id="JAAGWZ010000003">
    <property type="protein sequence ID" value="NEM91771.1"/>
    <property type="molecule type" value="Genomic_DNA"/>
</dbReference>
<feature type="transmembrane region" description="Helical" evidence="8">
    <location>
        <begin position="477"/>
        <end position="497"/>
    </location>
</feature>
<evidence type="ECO:0000256" key="4">
    <source>
        <dbReference type="ARBA" id="ARBA00022960"/>
    </source>
</evidence>
<keyword evidence="2" id="KW-1003">Cell membrane</keyword>
<comment type="caution">
    <text evidence="9">The sequence shown here is derived from an EMBL/GenBank/DDBJ whole genome shotgun (WGS) entry which is preliminary data.</text>
</comment>
<dbReference type="GO" id="GO:0034204">
    <property type="term" value="P:lipid translocation"/>
    <property type="evidence" value="ECO:0007669"/>
    <property type="project" value="TreeGrafter"/>
</dbReference>
<dbReference type="GO" id="GO:0008360">
    <property type="term" value="P:regulation of cell shape"/>
    <property type="evidence" value="ECO:0007669"/>
    <property type="project" value="UniProtKB-KW"/>
</dbReference>
<keyword evidence="10" id="KW-1185">Reference proteome</keyword>
<dbReference type="InterPro" id="IPR004268">
    <property type="entry name" value="MurJ"/>
</dbReference>
<feature type="transmembrane region" description="Helical" evidence="8">
    <location>
        <begin position="174"/>
        <end position="199"/>
    </location>
</feature>